<dbReference type="EMBL" id="JBHSZP010000031">
    <property type="protein sequence ID" value="MFC7091003.1"/>
    <property type="molecule type" value="Genomic_DNA"/>
</dbReference>
<evidence type="ECO:0008006" key="3">
    <source>
        <dbReference type="Google" id="ProtNLM"/>
    </source>
</evidence>
<sequence>MSVTRLDDHRPHLCIPTPDGNAHVVPVNLIDDIIAGRRSVDDIADRDQVMQAILSSWLDSLA</sequence>
<dbReference type="RefSeq" id="WP_346061905.1">
    <property type="nucleotide sequence ID" value="NZ_BAAADR010000005.1"/>
</dbReference>
<accession>A0ABW2F1T6</accession>
<protein>
    <recommendedName>
        <fullName evidence="3">Type II toxin-antitoxin system PemK/MazF family toxin</fullName>
    </recommendedName>
</protein>
<dbReference type="Proteomes" id="UP001596411">
    <property type="component" value="Unassembled WGS sequence"/>
</dbReference>
<gene>
    <name evidence="1" type="ORF">ACFQH5_15740</name>
</gene>
<evidence type="ECO:0000313" key="2">
    <source>
        <dbReference type="Proteomes" id="UP001596411"/>
    </source>
</evidence>
<organism evidence="1 2">
    <name type="scientific">Halomonas salifodinae</name>
    <dbReference type="NCBI Taxonomy" id="438745"/>
    <lineage>
        <taxon>Bacteria</taxon>
        <taxon>Pseudomonadati</taxon>
        <taxon>Pseudomonadota</taxon>
        <taxon>Gammaproteobacteria</taxon>
        <taxon>Oceanospirillales</taxon>
        <taxon>Halomonadaceae</taxon>
        <taxon>Halomonas</taxon>
    </lineage>
</organism>
<name>A0ABW2F1T6_9GAMM</name>
<keyword evidence="2" id="KW-1185">Reference proteome</keyword>
<comment type="caution">
    <text evidence="1">The sequence shown here is derived from an EMBL/GenBank/DDBJ whole genome shotgun (WGS) entry which is preliminary data.</text>
</comment>
<proteinExistence type="predicted"/>
<evidence type="ECO:0000313" key="1">
    <source>
        <dbReference type="EMBL" id="MFC7091003.1"/>
    </source>
</evidence>
<reference evidence="2" key="1">
    <citation type="journal article" date="2019" name="Int. J. Syst. Evol. Microbiol.">
        <title>The Global Catalogue of Microorganisms (GCM) 10K type strain sequencing project: providing services to taxonomists for standard genome sequencing and annotation.</title>
        <authorList>
            <consortium name="The Broad Institute Genomics Platform"/>
            <consortium name="The Broad Institute Genome Sequencing Center for Infectious Disease"/>
            <person name="Wu L."/>
            <person name="Ma J."/>
        </authorList>
    </citation>
    <scope>NUCLEOTIDE SEQUENCE [LARGE SCALE GENOMIC DNA]</scope>
    <source>
        <strain evidence="2">CGMCC 1.13666</strain>
    </source>
</reference>